<feature type="compositionally biased region" description="Pro residues" evidence="1">
    <location>
        <begin position="361"/>
        <end position="379"/>
    </location>
</feature>
<dbReference type="Pfam" id="PF18758">
    <property type="entry name" value="KDZ"/>
    <property type="match status" value="1"/>
</dbReference>
<feature type="compositionally biased region" description="Polar residues" evidence="1">
    <location>
        <begin position="303"/>
        <end position="314"/>
    </location>
</feature>
<evidence type="ECO:0000313" key="4">
    <source>
        <dbReference type="Proteomes" id="UP001215598"/>
    </source>
</evidence>
<feature type="region of interest" description="Disordered" evidence="1">
    <location>
        <begin position="1"/>
        <end position="34"/>
    </location>
</feature>
<reference evidence="3" key="1">
    <citation type="submission" date="2023-03" db="EMBL/GenBank/DDBJ databases">
        <title>Massive genome expansion in bonnet fungi (Mycena s.s.) driven by repeated elements and novel gene families across ecological guilds.</title>
        <authorList>
            <consortium name="Lawrence Berkeley National Laboratory"/>
            <person name="Harder C.B."/>
            <person name="Miyauchi S."/>
            <person name="Viragh M."/>
            <person name="Kuo A."/>
            <person name="Thoen E."/>
            <person name="Andreopoulos B."/>
            <person name="Lu D."/>
            <person name="Skrede I."/>
            <person name="Drula E."/>
            <person name="Henrissat B."/>
            <person name="Morin E."/>
            <person name="Kohler A."/>
            <person name="Barry K."/>
            <person name="LaButti K."/>
            <person name="Morin E."/>
            <person name="Salamov A."/>
            <person name="Lipzen A."/>
            <person name="Mereny Z."/>
            <person name="Hegedus B."/>
            <person name="Baldrian P."/>
            <person name="Stursova M."/>
            <person name="Weitz H."/>
            <person name="Taylor A."/>
            <person name="Grigoriev I.V."/>
            <person name="Nagy L.G."/>
            <person name="Martin F."/>
            <person name="Kauserud H."/>
        </authorList>
    </citation>
    <scope>NUCLEOTIDE SEQUENCE</scope>
    <source>
        <strain evidence="3">CBHHK182m</strain>
    </source>
</reference>
<dbReference type="PANTHER" id="PTHR33096">
    <property type="entry name" value="CXC2 DOMAIN-CONTAINING PROTEIN"/>
    <property type="match status" value="1"/>
</dbReference>
<protein>
    <recommendedName>
        <fullName evidence="2">CxC1-like cysteine cluster associated with KDZ transposases domain-containing protein</fullName>
    </recommendedName>
</protein>
<dbReference type="AlphaFoldDB" id="A0AAD7HWI7"/>
<dbReference type="Proteomes" id="UP001215598">
    <property type="component" value="Unassembled WGS sequence"/>
</dbReference>
<evidence type="ECO:0000313" key="3">
    <source>
        <dbReference type="EMBL" id="KAJ7728736.1"/>
    </source>
</evidence>
<gene>
    <name evidence="3" type="ORF">B0H16DRAFT_1330738</name>
</gene>
<feature type="domain" description="CxC1-like cysteine cluster associated with KDZ transposases" evidence="2">
    <location>
        <begin position="164"/>
        <end position="246"/>
    </location>
</feature>
<feature type="compositionally biased region" description="Basic residues" evidence="1">
    <location>
        <begin position="1"/>
        <end position="12"/>
    </location>
</feature>
<accession>A0AAD7HWI7</accession>
<dbReference type="InterPro" id="IPR041320">
    <property type="entry name" value="CxC1"/>
</dbReference>
<proteinExistence type="predicted"/>
<name>A0AAD7HWI7_9AGAR</name>
<dbReference type="EMBL" id="JARKIB010000170">
    <property type="protein sequence ID" value="KAJ7728736.1"/>
    <property type="molecule type" value="Genomic_DNA"/>
</dbReference>
<evidence type="ECO:0000256" key="1">
    <source>
        <dbReference type="SAM" id="MobiDB-lite"/>
    </source>
</evidence>
<sequence>MLFRPKLPRTPRARPNYSPVPGPSVPHHREKRRPQPLVYLADGRTLAQDFLPPLPGQVGFNGDRPIERAADVQVHTPRRDGPDGPPSDFDPLYFDYAAPAETPVQSRHARKRQTQATRWNKKIVPILIPVYMKLVEETDNLRTLDTLPEPALKECRCPAENVAKKGQKKTLTVTIVRWTLIDRIQIRVCPCRLAAPQLLACGFFPCVPMQPTVAVDLRVLDFVMRLFLNMPPNNTALTKTLEGYLDSLGYKLDSRDALRRRFGNALEYYTSMRHWTTAKIDAIISAARDGLPQNCIAEEDDPPSTSLSVPQTPTRGRPGILTPSTTAPSSPLKRRRREETPSPDSSRQHSCSPAKRGRASSPPPSSPPSSPSAPTPAAPPASEYPFPPIENRSRPSDYLRARCPGCFGGKWEDPEMVLAVIFSGDACFTQKRNRGKGEKDPPQSHPTSVFVPDEVTKKMENFVETVRPSQKAPPKKKTVAVDEPDDHFEAPEMPVQKSVLDDCEASFAAADERRTKSSTQFFDDTGLMGLNCRHDHLLFLVNMKSAGEKQFNMYALIDTFLRHLPPRFVLSFLYDIACQTERSARKWGLLPPEYLERLQFAVSVLHAYGHHWACQMQYHPRRRPFFGLSDGEGCERFWHSISKLISYLRVCGYHHRLYTLDSQIHHLQQASIRRLGAWLARRWALCQERRTEATAVMAKCGQPRALLKEEYKKQVEAQTKPIPKQTRNVGKIAVTEVLRLRNALALLKEKVAALEEIILDQSADVADIEMANIDLVPAKAKLQACKNSLERKEAALGVDARQELRHLMSSPYLQRRMKARALKARMQTAIRARKFELDRVERNLHRKKTDPKLATHIQDAMKRCDPKIQALARQYNVLCKEMADLIKKNQAPRNAIAPHPISESIWKLDVDDDIWQDLGLDDTYDNKEPPLWLKSDAIRDGIKAMLQLDRCAEEEPRVFHECRALRYWLSEEWDAVTSAMQTAIEVGNTAVAHQLGLRKQELCQMCVMWMNALRPIPFKTEGLPEWGPTEAELMAVRIEDVVFKIASSAQQVDREDDDDEEEEDGAPSDEEDEDDLPIEEIEAFTRVEVYVEETQRHLLVDVDWTDDRDNDETWFAT</sequence>
<feature type="region of interest" description="Disordered" evidence="1">
    <location>
        <begin position="294"/>
        <end position="397"/>
    </location>
</feature>
<feature type="compositionally biased region" description="Polar residues" evidence="1">
    <location>
        <begin position="342"/>
        <end position="351"/>
    </location>
</feature>
<dbReference type="InterPro" id="IPR040521">
    <property type="entry name" value="KDZ"/>
</dbReference>
<keyword evidence="4" id="KW-1185">Reference proteome</keyword>
<evidence type="ECO:0000259" key="2">
    <source>
        <dbReference type="Pfam" id="PF18802"/>
    </source>
</evidence>
<feature type="region of interest" description="Disordered" evidence="1">
    <location>
        <begin position="1048"/>
        <end position="1079"/>
    </location>
</feature>
<dbReference type="Pfam" id="PF18802">
    <property type="entry name" value="CxC1"/>
    <property type="match status" value="1"/>
</dbReference>
<dbReference type="PANTHER" id="PTHR33096:SF1">
    <property type="entry name" value="CXC1-LIKE CYSTEINE CLUSTER ASSOCIATED WITH KDZ TRANSPOSASES DOMAIN-CONTAINING PROTEIN"/>
    <property type="match status" value="1"/>
</dbReference>
<organism evidence="3 4">
    <name type="scientific">Mycena metata</name>
    <dbReference type="NCBI Taxonomy" id="1033252"/>
    <lineage>
        <taxon>Eukaryota</taxon>
        <taxon>Fungi</taxon>
        <taxon>Dikarya</taxon>
        <taxon>Basidiomycota</taxon>
        <taxon>Agaricomycotina</taxon>
        <taxon>Agaricomycetes</taxon>
        <taxon>Agaricomycetidae</taxon>
        <taxon>Agaricales</taxon>
        <taxon>Marasmiineae</taxon>
        <taxon>Mycenaceae</taxon>
        <taxon>Mycena</taxon>
    </lineage>
</organism>
<feature type="compositionally biased region" description="Acidic residues" evidence="1">
    <location>
        <begin position="1054"/>
        <end position="1079"/>
    </location>
</feature>
<comment type="caution">
    <text evidence="3">The sequence shown here is derived from an EMBL/GenBank/DDBJ whole genome shotgun (WGS) entry which is preliminary data.</text>
</comment>